<dbReference type="Gramene" id="Pp3c3_7370V3.1">
    <property type="protein sequence ID" value="Pp3c3_7370V3.1"/>
    <property type="gene ID" value="Pp3c3_7370"/>
</dbReference>
<dbReference type="Proteomes" id="UP000006727">
    <property type="component" value="Chromosome 3"/>
</dbReference>
<keyword evidence="4" id="KW-1185">Reference proteome</keyword>
<organism evidence="2">
    <name type="scientific">Physcomitrium patens</name>
    <name type="common">Spreading-leaved earth moss</name>
    <name type="synonym">Physcomitrella patens</name>
    <dbReference type="NCBI Taxonomy" id="3218"/>
    <lineage>
        <taxon>Eukaryota</taxon>
        <taxon>Viridiplantae</taxon>
        <taxon>Streptophyta</taxon>
        <taxon>Embryophyta</taxon>
        <taxon>Bryophyta</taxon>
        <taxon>Bryophytina</taxon>
        <taxon>Bryopsida</taxon>
        <taxon>Funariidae</taxon>
        <taxon>Funariales</taxon>
        <taxon>Funariaceae</taxon>
        <taxon>Physcomitrium</taxon>
    </lineage>
</organism>
<dbReference type="PaxDb" id="3218-PP1S321_14V6.1"/>
<dbReference type="EMBL" id="ABEU02000003">
    <property type="protein sequence ID" value="PNR57118.1"/>
    <property type="molecule type" value="Genomic_DNA"/>
</dbReference>
<protein>
    <submittedName>
        <fullName evidence="2 3">Uncharacterized protein</fullName>
    </submittedName>
</protein>
<reference evidence="2 4" key="2">
    <citation type="journal article" date="2018" name="Plant J.">
        <title>The Physcomitrella patens chromosome-scale assembly reveals moss genome structure and evolution.</title>
        <authorList>
            <person name="Lang D."/>
            <person name="Ullrich K.K."/>
            <person name="Murat F."/>
            <person name="Fuchs J."/>
            <person name="Jenkins J."/>
            <person name="Haas F.B."/>
            <person name="Piednoel M."/>
            <person name="Gundlach H."/>
            <person name="Van Bel M."/>
            <person name="Meyberg R."/>
            <person name="Vives C."/>
            <person name="Morata J."/>
            <person name="Symeonidi A."/>
            <person name="Hiss M."/>
            <person name="Muchero W."/>
            <person name="Kamisugi Y."/>
            <person name="Saleh O."/>
            <person name="Blanc G."/>
            <person name="Decker E.L."/>
            <person name="van Gessel N."/>
            <person name="Grimwood J."/>
            <person name="Hayes R.D."/>
            <person name="Graham S.W."/>
            <person name="Gunter L.E."/>
            <person name="McDaniel S.F."/>
            <person name="Hoernstein S.N.W."/>
            <person name="Larsson A."/>
            <person name="Li F.W."/>
            <person name="Perroud P.F."/>
            <person name="Phillips J."/>
            <person name="Ranjan P."/>
            <person name="Rokshar D.S."/>
            <person name="Rothfels C.J."/>
            <person name="Schneider L."/>
            <person name="Shu S."/>
            <person name="Stevenson D.W."/>
            <person name="Thummler F."/>
            <person name="Tillich M."/>
            <person name="Villarreal Aguilar J.C."/>
            <person name="Widiez T."/>
            <person name="Wong G.K."/>
            <person name="Wymore A."/>
            <person name="Zhang Y."/>
            <person name="Zimmer A.D."/>
            <person name="Quatrano R.S."/>
            <person name="Mayer K.F.X."/>
            <person name="Goodstein D."/>
            <person name="Casacuberta J.M."/>
            <person name="Vandepoele K."/>
            <person name="Reski R."/>
            <person name="Cuming A.C."/>
            <person name="Tuskan G.A."/>
            <person name="Maumus F."/>
            <person name="Salse J."/>
            <person name="Schmutz J."/>
            <person name="Rensing S.A."/>
        </authorList>
    </citation>
    <scope>NUCLEOTIDE SEQUENCE [LARGE SCALE GENOMIC DNA]</scope>
    <source>
        <strain evidence="3 4">cv. Gransden 2004</strain>
    </source>
</reference>
<dbReference type="InParanoid" id="A0A2K1KTM5"/>
<evidence type="ECO:0000256" key="1">
    <source>
        <dbReference type="SAM" id="MobiDB-lite"/>
    </source>
</evidence>
<feature type="region of interest" description="Disordered" evidence="1">
    <location>
        <begin position="252"/>
        <end position="289"/>
    </location>
</feature>
<name>A0A2K1KTM5_PHYPA</name>
<feature type="compositionally biased region" description="Basic and acidic residues" evidence="1">
    <location>
        <begin position="316"/>
        <end position="340"/>
    </location>
</feature>
<feature type="compositionally biased region" description="Basic and acidic residues" evidence="1">
    <location>
        <begin position="263"/>
        <end position="276"/>
    </location>
</feature>
<accession>A0A2K1KTM5</accession>
<feature type="region of interest" description="Disordered" evidence="1">
    <location>
        <begin position="309"/>
        <end position="373"/>
    </location>
</feature>
<feature type="compositionally biased region" description="Polar residues" evidence="1">
    <location>
        <begin position="122"/>
        <end position="143"/>
    </location>
</feature>
<gene>
    <name evidence="2" type="ORF">PHYPA_004111</name>
</gene>
<proteinExistence type="predicted"/>
<dbReference type="AlphaFoldDB" id="A0A2K1KTM5"/>
<sequence length="373" mass="40341">MVYVDLSCRITSSTLRTASFFSSFGRQTLLLPNRHLSLFPALHFNLHSCIVNFFIKPLPLSLSLLSCSRFSLVNMACSHGDSAEKSLPEQHKQGAEHPSFLQKIKDKLHVGHKHNDEDAATHATTDSAISSKNATTEPVSASSVKEEPTAAKPPTSSSVGVDQHHHGRPTTDLSEPAGHESEHHGGVPTFMVALPDQDIPEEVAPVTASKTSEQTTGEIDSEEIFRRAQQGEHHHGVPTFLVALPNQDVPEEVTKETSVGQEGHADSQRKELDSEKLFSSAQQGEHHGGVPTFLVAIPDQEIPDVVNQEGSSANARHADGGEEIDSEKVFREAQQGEHHHGVPTFLVALPDEGIPDQVSKGVDSTADHEPSQS</sequence>
<evidence type="ECO:0000313" key="4">
    <source>
        <dbReference type="Proteomes" id="UP000006727"/>
    </source>
</evidence>
<reference evidence="3" key="3">
    <citation type="submission" date="2020-12" db="UniProtKB">
        <authorList>
            <consortium name="EnsemblPlants"/>
        </authorList>
    </citation>
    <scope>IDENTIFICATION</scope>
</reference>
<evidence type="ECO:0000313" key="2">
    <source>
        <dbReference type="EMBL" id="PNR57118.1"/>
    </source>
</evidence>
<evidence type="ECO:0000313" key="3">
    <source>
        <dbReference type="EnsemblPlants" id="Pp3c3_7370V3.1"/>
    </source>
</evidence>
<dbReference type="EnsemblPlants" id="Pp3c3_7370V3.1">
    <property type="protein sequence ID" value="Pp3c3_7370V3.1"/>
    <property type="gene ID" value="Pp3c3_7370"/>
</dbReference>
<reference evidence="2 4" key="1">
    <citation type="journal article" date="2008" name="Science">
        <title>The Physcomitrella genome reveals evolutionary insights into the conquest of land by plants.</title>
        <authorList>
            <person name="Rensing S."/>
            <person name="Lang D."/>
            <person name="Zimmer A."/>
            <person name="Terry A."/>
            <person name="Salamov A."/>
            <person name="Shapiro H."/>
            <person name="Nishiyama T."/>
            <person name="Perroud P.-F."/>
            <person name="Lindquist E."/>
            <person name="Kamisugi Y."/>
            <person name="Tanahashi T."/>
            <person name="Sakakibara K."/>
            <person name="Fujita T."/>
            <person name="Oishi K."/>
            <person name="Shin-I T."/>
            <person name="Kuroki Y."/>
            <person name="Toyoda A."/>
            <person name="Suzuki Y."/>
            <person name="Hashimoto A."/>
            <person name="Yamaguchi K."/>
            <person name="Sugano A."/>
            <person name="Kohara Y."/>
            <person name="Fujiyama A."/>
            <person name="Anterola A."/>
            <person name="Aoki S."/>
            <person name="Ashton N."/>
            <person name="Barbazuk W.B."/>
            <person name="Barker E."/>
            <person name="Bennetzen J."/>
            <person name="Bezanilla M."/>
            <person name="Blankenship R."/>
            <person name="Cho S.H."/>
            <person name="Dutcher S."/>
            <person name="Estelle M."/>
            <person name="Fawcett J.A."/>
            <person name="Gundlach H."/>
            <person name="Hanada K."/>
            <person name="Heyl A."/>
            <person name="Hicks K.A."/>
            <person name="Hugh J."/>
            <person name="Lohr M."/>
            <person name="Mayer K."/>
            <person name="Melkozernov A."/>
            <person name="Murata T."/>
            <person name="Nelson D."/>
            <person name="Pils B."/>
            <person name="Prigge M."/>
            <person name="Reiss B."/>
            <person name="Renner T."/>
            <person name="Rombauts S."/>
            <person name="Rushton P."/>
            <person name="Sanderfoot A."/>
            <person name="Schween G."/>
            <person name="Shiu S.-H."/>
            <person name="Stueber K."/>
            <person name="Theodoulou F.L."/>
            <person name="Tu H."/>
            <person name="Van de Peer Y."/>
            <person name="Verrier P.J."/>
            <person name="Waters E."/>
            <person name="Wood A."/>
            <person name="Yang L."/>
            <person name="Cove D."/>
            <person name="Cuming A."/>
            <person name="Hasebe M."/>
            <person name="Lucas S."/>
            <person name="Mishler D.B."/>
            <person name="Reski R."/>
            <person name="Grigoriev I."/>
            <person name="Quatrano R.S."/>
            <person name="Boore J.L."/>
        </authorList>
    </citation>
    <scope>NUCLEOTIDE SEQUENCE [LARGE SCALE GENOMIC DNA]</scope>
    <source>
        <strain evidence="3 4">cv. Gransden 2004</strain>
    </source>
</reference>
<feature type="region of interest" description="Disordered" evidence="1">
    <location>
        <begin position="113"/>
        <end position="187"/>
    </location>
</feature>